<evidence type="ECO:0000256" key="3">
    <source>
        <dbReference type="ARBA" id="ARBA00022692"/>
    </source>
</evidence>
<dbReference type="InterPro" id="IPR011701">
    <property type="entry name" value="MFS"/>
</dbReference>
<sequence length="480" mass="51843">QEPIQYIRGYADFFGISFHVAPGVLIPRPETEELVETILKEKQGAFRILDIGTGSGCIAISLAKHLPQATITAWDISEMNNWKKVFAIIWTGQLFSILSSNVVGFAVLLWLSVETKSAEVLAMGTLALLLPHSLLGLISGVFVDRWSRKLTMIFSDLFIAVCTLVIAAIFFLGTVEIPYIYLLLVLRSAGSAFHTPAMQASVPLLAPAEQLTRIAGINQMIFSICNIAGPLLGALLIGFLNISYILLIDVGGALIACCSLLLVSIPNPERKEKTKLNIWNDLCEAANGVRAIRGLVCLFFISVLATFVIMPVSVLFPLMTLIHFSGSTFQMGIIEVVWGSGMLLGGGIIGIWSWKTNKVLLINAMYLLLGFSFLFSGLLPSEGYILFAVFSFLGGMAGSIYYASFVAIIQRRVAPKLLGRVFSAYSSVSLLPSMIGLLATGFIADTVGIDITFIISGSVICLLGVTSCFFPAMLSLGKNV</sequence>
<feature type="transmembrane region" description="Helical" evidence="6">
    <location>
        <begin position="295"/>
        <end position="319"/>
    </location>
</feature>
<dbReference type="GO" id="GO:0005886">
    <property type="term" value="C:plasma membrane"/>
    <property type="evidence" value="ECO:0007669"/>
    <property type="project" value="UniProtKB-SubCell"/>
</dbReference>
<dbReference type="Pfam" id="PF07690">
    <property type="entry name" value="MFS_1"/>
    <property type="match status" value="1"/>
</dbReference>
<dbReference type="Gene3D" id="1.20.1250.20">
    <property type="entry name" value="MFS general substrate transporter like domains"/>
    <property type="match status" value="1"/>
</dbReference>
<dbReference type="InterPro" id="IPR029063">
    <property type="entry name" value="SAM-dependent_MTases_sf"/>
</dbReference>
<proteinExistence type="predicted"/>
<organism evidence="8">
    <name type="scientific">termite gut metagenome</name>
    <dbReference type="NCBI Taxonomy" id="433724"/>
    <lineage>
        <taxon>unclassified sequences</taxon>
        <taxon>metagenomes</taxon>
        <taxon>organismal metagenomes</taxon>
    </lineage>
</organism>
<evidence type="ECO:0000256" key="2">
    <source>
        <dbReference type="ARBA" id="ARBA00022475"/>
    </source>
</evidence>
<accession>A0A5J4RMJ3</accession>
<comment type="subcellular location">
    <subcellularLocation>
        <location evidence="1">Cell membrane</location>
        <topology evidence="1">Multi-pass membrane protein</topology>
    </subcellularLocation>
</comment>
<dbReference type="PANTHER" id="PTHR23513">
    <property type="entry name" value="INTEGRAL MEMBRANE EFFLUX PROTEIN-RELATED"/>
    <property type="match status" value="1"/>
</dbReference>
<dbReference type="InterPro" id="IPR036259">
    <property type="entry name" value="MFS_trans_sf"/>
</dbReference>
<dbReference type="SUPFAM" id="SSF53335">
    <property type="entry name" value="S-adenosyl-L-methionine-dependent methyltransferases"/>
    <property type="match status" value="1"/>
</dbReference>
<protein>
    <submittedName>
        <fullName evidence="8">MFS transporter DHA3 family macrolide efflux protein</fullName>
    </submittedName>
</protein>
<keyword evidence="5 6" id="KW-0472">Membrane</keyword>
<feature type="transmembrane region" description="Helical" evidence="6">
    <location>
        <begin position="123"/>
        <end position="143"/>
    </location>
</feature>
<feature type="transmembrane region" description="Helical" evidence="6">
    <location>
        <begin position="85"/>
        <end position="111"/>
    </location>
</feature>
<dbReference type="InterPro" id="IPR020846">
    <property type="entry name" value="MFS_dom"/>
</dbReference>
<feature type="transmembrane region" description="Helical" evidence="6">
    <location>
        <begin position="385"/>
        <end position="409"/>
    </location>
</feature>
<dbReference type="AlphaFoldDB" id="A0A5J4RMJ3"/>
<feature type="transmembrane region" description="Helical" evidence="6">
    <location>
        <begin position="359"/>
        <end position="379"/>
    </location>
</feature>
<feature type="transmembrane region" description="Helical" evidence="6">
    <location>
        <begin position="449"/>
        <end position="474"/>
    </location>
</feature>
<evidence type="ECO:0000256" key="4">
    <source>
        <dbReference type="ARBA" id="ARBA00022989"/>
    </source>
</evidence>
<keyword evidence="3 6" id="KW-0812">Transmembrane</keyword>
<name>A0A5J4RMJ3_9ZZZZ</name>
<dbReference type="PANTHER" id="PTHR23513:SF6">
    <property type="entry name" value="MAJOR FACILITATOR SUPERFAMILY ASSOCIATED DOMAIN-CONTAINING PROTEIN"/>
    <property type="match status" value="1"/>
</dbReference>
<evidence type="ECO:0000256" key="6">
    <source>
        <dbReference type="SAM" id="Phobius"/>
    </source>
</evidence>
<dbReference type="SUPFAM" id="SSF103473">
    <property type="entry name" value="MFS general substrate transporter"/>
    <property type="match status" value="1"/>
</dbReference>
<comment type="caution">
    <text evidence="8">The sequence shown here is derived from an EMBL/GenBank/DDBJ whole genome shotgun (WGS) entry which is preliminary data.</text>
</comment>
<gene>
    <name evidence="8" type="ORF">EZS27_017346</name>
</gene>
<feature type="non-terminal residue" evidence="8">
    <location>
        <position position="1"/>
    </location>
</feature>
<feature type="transmembrane region" description="Helical" evidence="6">
    <location>
        <begin position="244"/>
        <end position="265"/>
    </location>
</feature>
<feature type="transmembrane region" description="Helical" evidence="6">
    <location>
        <begin position="421"/>
        <end position="443"/>
    </location>
</feature>
<dbReference type="GO" id="GO:0022857">
    <property type="term" value="F:transmembrane transporter activity"/>
    <property type="evidence" value="ECO:0007669"/>
    <property type="project" value="InterPro"/>
</dbReference>
<feature type="transmembrane region" description="Helical" evidence="6">
    <location>
        <begin position="217"/>
        <end position="238"/>
    </location>
</feature>
<keyword evidence="4 6" id="KW-1133">Transmembrane helix</keyword>
<feature type="transmembrane region" description="Helical" evidence="6">
    <location>
        <begin position="150"/>
        <end position="173"/>
    </location>
</feature>
<evidence type="ECO:0000256" key="1">
    <source>
        <dbReference type="ARBA" id="ARBA00004651"/>
    </source>
</evidence>
<evidence type="ECO:0000256" key="5">
    <source>
        <dbReference type="ARBA" id="ARBA00023136"/>
    </source>
</evidence>
<dbReference type="PROSITE" id="PS50850">
    <property type="entry name" value="MFS"/>
    <property type="match status" value="1"/>
</dbReference>
<dbReference type="EMBL" id="SNRY01001009">
    <property type="protein sequence ID" value="KAA6334333.1"/>
    <property type="molecule type" value="Genomic_DNA"/>
</dbReference>
<evidence type="ECO:0000313" key="8">
    <source>
        <dbReference type="EMBL" id="KAA6334333.1"/>
    </source>
</evidence>
<reference evidence="8" key="1">
    <citation type="submission" date="2019-03" db="EMBL/GenBank/DDBJ databases">
        <title>Single cell metagenomics reveals metabolic interactions within the superorganism composed of flagellate Streblomastix strix and complex community of Bacteroidetes bacteria on its surface.</title>
        <authorList>
            <person name="Treitli S.C."/>
            <person name="Kolisko M."/>
            <person name="Husnik F."/>
            <person name="Keeling P."/>
            <person name="Hampl V."/>
        </authorList>
    </citation>
    <scope>NUCLEOTIDE SEQUENCE</scope>
    <source>
        <strain evidence="8">STM</strain>
    </source>
</reference>
<feature type="transmembrane region" description="Helical" evidence="6">
    <location>
        <begin position="179"/>
        <end position="205"/>
    </location>
</feature>
<keyword evidence="2" id="KW-1003">Cell membrane</keyword>
<dbReference type="Gene3D" id="3.40.50.150">
    <property type="entry name" value="Vaccinia Virus protein VP39"/>
    <property type="match status" value="1"/>
</dbReference>
<dbReference type="CDD" id="cd06173">
    <property type="entry name" value="MFS_MefA_like"/>
    <property type="match status" value="1"/>
</dbReference>
<feature type="transmembrane region" description="Helical" evidence="6">
    <location>
        <begin position="331"/>
        <end position="352"/>
    </location>
</feature>
<evidence type="ECO:0000259" key="7">
    <source>
        <dbReference type="PROSITE" id="PS50850"/>
    </source>
</evidence>
<feature type="domain" description="Major facilitator superfamily (MFS) profile" evidence="7">
    <location>
        <begin position="85"/>
        <end position="475"/>
    </location>
</feature>